<evidence type="ECO:0008006" key="6">
    <source>
        <dbReference type="Google" id="ProtNLM"/>
    </source>
</evidence>
<keyword evidence="1" id="KW-0677">Repeat</keyword>
<keyword evidence="2 3" id="KW-0802">TPR repeat</keyword>
<protein>
    <recommendedName>
        <fullName evidence="6">Kinesin light chain</fullName>
    </recommendedName>
</protein>
<comment type="caution">
    <text evidence="4">The sequence shown here is derived from an EMBL/GenBank/DDBJ whole genome shotgun (WGS) entry which is preliminary data.</text>
</comment>
<dbReference type="Gene3D" id="1.25.40.10">
    <property type="entry name" value="Tetratricopeptide repeat domain"/>
    <property type="match status" value="1"/>
</dbReference>
<name>A0A9W6ZLF3_9STRA</name>
<sequence>MKSGQSLSEPAALEEEDDEYTCIICLANVVNAKLRPCGHSATKKIAGFDVGKWQSSIGEHGLWPTSLKNLSELASGESFNEYFQKQFNGNEEAYLRWKEVFDVLEIGNARDIGPDLPLEKKSDPRKLEILDACLALGRACYNLKKNGEYEEAKEVLERCLAGRTTVLGENHKKTLDTLNNLGVVYRALGNYEKTLECYERALEGREKTFGNNYAMTLGTVMSTVTVNTFIQSYGKAEPLFQRALEGYEAQLGKDNKKTKDCANNFKLCWERSGNSERLAALISSYPGLD</sequence>
<accession>A0A9W6ZLF3</accession>
<keyword evidence="5" id="KW-1185">Reference proteome</keyword>
<feature type="repeat" description="TPR" evidence="3">
    <location>
        <begin position="175"/>
        <end position="208"/>
    </location>
</feature>
<dbReference type="PROSITE" id="PS50293">
    <property type="entry name" value="TPR_REGION"/>
    <property type="match status" value="1"/>
</dbReference>
<dbReference type="PANTHER" id="PTHR45641:SF19">
    <property type="entry name" value="NEPHROCYSTIN-3"/>
    <property type="match status" value="1"/>
</dbReference>
<evidence type="ECO:0000313" key="4">
    <source>
        <dbReference type="EMBL" id="GMH52644.1"/>
    </source>
</evidence>
<dbReference type="InterPro" id="IPR019734">
    <property type="entry name" value="TPR_rpt"/>
</dbReference>
<proteinExistence type="predicted"/>
<dbReference type="Proteomes" id="UP001165122">
    <property type="component" value="Unassembled WGS sequence"/>
</dbReference>
<dbReference type="EMBL" id="BRXW01000419">
    <property type="protein sequence ID" value="GMH52644.1"/>
    <property type="molecule type" value="Genomic_DNA"/>
</dbReference>
<dbReference type="InterPro" id="IPR011990">
    <property type="entry name" value="TPR-like_helical_dom_sf"/>
</dbReference>
<gene>
    <name evidence="4" type="ORF">TrLO_g10378</name>
</gene>
<dbReference type="OrthoDB" id="194468at2759"/>
<evidence type="ECO:0000256" key="1">
    <source>
        <dbReference type="ARBA" id="ARBA00022737"/>
    </source>
</evidence>
<reference evidence="5" key="1">
    <citation type="journal article" date="2023" name="Commun. Biol.">
        <title>Genome analysis of Parmales, the sister group of diatoms, reveals the evolutionary specialization of diatoms from phago-mixotrophs to photoautotrophs.</title>
        <authorList>
            <person name="Ban H."/>
            <person name="Sato S."/>
            <person name="Yoshikawa S."/>
            <person name="Yamada K."/>
            <person name="Nakamura Y."/>
            <person name="Ichinomiya M."/>
            <person name="Sato N."/>
            <person name="Blanc-Mathieu R."/>
            <person name="Endo H."/>
            <person name="Kuwata A."/>
            <person name="Ogata H."/>
        </authorList>
    </citation>
    <scope>NUCLEOTIDE SEQUENCE [LARGE SCALE GENOMIC DNA]</scope>
    <source>
        <strain evidence="5">NIES 3700</strain>
    </source>
</reference>
<evidence type="ECO:0000256" key="2">
    <source>
        <dbReference type="ARBA" id="ARBA00022803"/>
    </source>
</evidence>
<dbReference type="Pfam" id="PF13424">
    <property type="entry name" value="TPR_12"/>
    <property type="match status" value="1"/>
</dbReference>
<evidence type="ECO:0000313" key="5">
    <source>
        <dbReference type="Proteomes" id="UP001165122"/>
    </source>
</evidence>
<dbReference type="SUPFAM" id="SSF48452">
    <property type="entry name" value="TPR-like"/>
    <property type="match status" value="1"/>
</dbReference>
<dbReference type="SMART" id="SM00028">
    <property type="entry name" value="TPR"/>
    <property type="match status" value="1"/>
</dbReference>
<dbReference type="PROSITE" id="PS50005">
    <property type="entry name" value="TPR"/>
    <property type="match status" value="1"/>
</dbReference>
<dbReference type="AlphaFoldDB" id="A0A9W6ZLF3"/>
<evidence type="ECO:0000256" key="3">
    <source>
        <dbReference type="PROSITE-ProRule" id="PRU00339"/>
    </source>
</evidence>
<dbReference type="PANTHER" id="PTHR45641">
    <property type="entry name" value="TETRATRICOPEPTIDE REPEAT PROTEIN (AFU_ORTHOLOGUE AFUA_6G03870)"/>
    <property type="match status" value="1"/>
</dbReference>
<organism evidence="4 5">
    <name type="scientific">Triparma laevis f. longispina</name>
    <dbReference type="NCBI Taxonomy" id="1714387"/>
    <lineage>
        <taxon>Eukaryota</taxon>
        <taxon>Sar</taxon>
        <taxon>Stramenopiles</taxon>
        <taxon>Ochrophyta</taxon>
        <taxon>Bolidophyceae</taxon>
        <taxon>Parmales</taxon>
        <taxon>Triparmaceae</taxon>
        <taxon>Triparma</taxon>
    </lineage>
</organism>